<dbReference type="Proteomes" id="UP000053660">
    <property type="component" value="Unassembled WGS sequence"/>
</dbReference>
<reference evidence="2 3" key="1">
    <citation type="submission" date="2014-03" db="EMBL/GenBank/DDBJ databases">
        <title>Draft genome of the hookworm Oesophagostomum dentatum.</title>
        <authorList>
            <person name="Mitreva M."/>
        </authorList>
    </citation>
    <scope>NUCLEOTIDE SEQUENCE [LARGE SCALE GENOMIC DNA]</scope>
    <source>
        <strain evidence="2 3">OD-Hann</strain>
    </source>
</reference>
<keyword evidence="1" id="KW-1133">Transmembrane helix</keyword>
<sequence length="78" mass="8814">MAFQFAIWALVTVLKLIVAIFNTEKYLEFYGQSHHEDFFTRAVIITIVKAIVLLIGAALFWRLAVGTSSDTVLDIKPQ</sequence>
<keyword evidence="1" id="KW-0472">Membrane</keyword>
<gene>
    <name evidence="2" type="ORF">OESDEN_18287</name>
</gene>
<protein>
    <submittedName>
        <fullName evidence="2">Uncharacterized protein</fullName>
    </submittedName>
</protein>
<feature type="non-terminal residue" evidence="2">
    <location>
        <position position="78"/>
    </location>
</feature>
<evidence type="ECO:0000313" key="2">
    <source>
        <dbReference type="EMBL" id="KHJ82022.1"/>
    </source>
</evidence>
<dbReference type="EMBL" id="KN582933">
    <property type="protein sequence ID" value="KHJ82022.1"/>
    <property type="molecule type" value="Genomic_DNA"/>
</dbReference>
<proteinExistence type="predicted"/>
<dbReference type="AlphaFoldDB" id="A0A0B1SER4"/>
<organism evidence="2 3">
    <name type="scientific">Oesophagostomum dentatum</name>
    <name type="common">Nodular worm</name>
    <dbReference type="NCBI Taxonomy" id="61180"/>
    <lineage>
        <taxon>Eukaryota</taxon>
        <taxon>Metazoa</taxon>
        <taxon>Ecdysozoa</taxon>
        <taxon>Nematoda</taxon>
        <taxon>Chromadorea</taxon>
        <taxon>Rhabditida</taxon>
        <taxon>Rhabditina</taxon>
        <taxon>Rhabditomorpha</taxon>
        <taxon>Strongyloidea</taxon>
        <taxon>Strongylidae</taxon>
        <taxon>Oesophagostomum</taxon>
    </lineage>
</organism>
<evidence type="ECO:0000313" key="3">
    <source>
        <dbReference type="Proteomes" id="UP000053660"/>
    </source>
</evidence>
<keyword evidence="3" id="KW-1185">Reference proteome</keyword>
<accession>A0A0B1SER4</accession>
<name>A0A0B1SER4_OESDE</name>
<keyword evidence="1" id="KW-0812">Transmembrane</keyword>
<feature type="transmembrane region" description="Helical" evidence="1">
    <location>
        <begin position="38"/>
        <end position="61"/>
    </location>
</feature>
<evidence type="ECO:0000256" key="1">
    <source>
        <dbReference type="SAM" id="Phobius"/>
    </source>
</evidence>